<gene>
    <name evidence="2" type="ORF">BJY24_005480</name>
</gene>
<dbReference type="RefSeq" id="WP_051163497.1">
    <property type="nucleotide sequence ID" value="NZ_JACHIT010000002.1"/>
</dbReference>
<proteinExistence type="predicted"/>
<dbReference type="SUPFAM" id="SSF46785">
    <property type="entry name" value="Winged helix' DNA-binding domain"/>
    <property type="match status" value="1"/>
</dbReference>
<dbReference type="Pfam" id="PF12802">
    <property type="entry name" value="MarR_2"/>
    <property type="match status" value="1"/>
</dbReference>
<dbReference type="AlphaFoldDB" id="A0A7W9PJE1"/>
<feature type="domain" description="HTH marR-type" evidence="1">
    <location>
        <begin position="1"/>
        <end position="155"/>
    </location>
</feature>
<dbReference type="GO" id="GO:0003700">
    <property type="term" value="F:DNA-binding transcription factor activity"/>
    <property type="evidence" value="ECO:0007669"/>
    <property type="project" value="InterPro"/>
</dbReference>
<reference evidence="2 3" key="1">
    <citation type="submission" date="2020-08" db="EMBL/GenBank/DDBJ databases">
        <title>Sequencing the genomes of 1000 actinobacteria strains.</title>
        <authorList>
            <person name="Klenk H.-P."/>
        </authorList>
    </citation>
    <scope>NUCLEOTIDE SEQUENCE [LARGE SCALE GENOMIC DNA]</scope>
    <source>
        <strain evidence="2 3">DSM 43582</strain>
    </source>
</reference>
<dbReference type="PANTHER" id="PTHR33164:SF99">
    <property type="entry name" value="MARR FAMILY REGULATORY PROTEIN"/>
    <property type="match status" value="1"/>
</dbReference>
<dbReference type="GO" id="GO:0003677">
    <property type="term" value="F:DNA binding"/>
    <property type="evidence" value="ECO:0007669"/>
    <property type="project" value="UniProtKB-KW"/>
</dbReference>
<organism evidence="2 3">
    <name type="scientific">Nocardia transvalensis</name>
    <dbReference type="NCBI Taxonomy" id="37333"/>
    <lineage>
        <taxon>Bacteria</taxon>
        <taxon>Bacillati</taxon>
        <taxon>Actinomycetota</taxon>
        <taxon>Actinomycetes</taxon>
        <taxon>Mycobacteriales</taxon>
        <taxon>Nocardiaceae</taxon>
        <taxon>Nocardia</taxon>
    </lineage>
</organism>
<accession>A0A7W9PJE1</accession>
<protein>
    <submittedName>
        <fullName evidence="2">DNA-binding MarR family transcriptional regulator</fullName>
    </submittedName>
</protein>
<dbReference type="GO" id="GO:0006950">
    <property type="term" value="P:response to stress"/>
    <property type="evidence" value="ECO:0007669"/>
    <property type="project" value="TreeGrafter"/>
</dbReference>
<dbReference type="InterPro" id="IPR000835">
    <property type="entry name" value="HTH_MarR-typ"/>
</dbReference>
<dbReference type="EMBL" id="JACHIT010000002">
    <property type="protein sequence ID" value="MBB5916568.1"/>
    <property type="molecule type" value="Genomic_DNA"/>
</dbReference>
<keyword evidence="3" id="KW-1185">Reference proteome</keyword>
<dbReference type="PROSITE" id="PS50995">
    <property type="entry name" value="HTH_MARR_2"/>
    <property type="match status" value="1"/>
</dbReference>
<evidence type="ECO:0000313" key="3">
    <source>
        <dbReference type="Proteomes" id="UP000540412"/>
    </source>
</evidence>
<dbReference type="Proteomes" id="UP000540412">
    <property type="component" value="Unassembled WGS sequence"/>
</dbReference>
<dbReference type="InterPro" id="IPR039422">
    <property type="entry name" value="MarR/SlyA-like"/>
</dbReference>
<sequence length="164" mass="18387">MTRRPDGPDDRAPLASPREWALWTSFFPMEGELWQWLGRRLRDDTGLSEADWQVLDALGNTPGHSLRAFELAGRISFSKSRLHQHAGRMAGRGLLEQNPSPEDGRGTVVVLTAEGLACFRRAQTHRARHIREALLDALAPEEVDTLIALSTKIRDNLRRLEAGT</sequence>
<name>A0A7W9PJE1_9NOCA</name>
<keyword evidence="2" id="KW-0238">DNA-binding</keyword>
<dbReference type="InterPro" id="IPR036388">
    <property type="entry name" value="WH-like_DNA-bd_sf"/>
</dbReference>
<comment type="caution">
    <text evidence="2">The sequence shown here is derived from an EMBL/GenBank/DDBJ whole genome shotgun (WGS) entry which is preliminary data.</text>
</comment>
<evidence type="ECO:0000313" key="2">
    <source>
        <dbReference type="EMBL" id="MBB5916568.1"/>
    </source>
</evidence>
<dbReference type="Gene3D" id="1.10.10.10">
    <property type="entry name" value="Winged helix-like DNA-binding domain superfamily/Winged helix DNA-binding domain"/>
    <property type="match status" value="1"/>
</dbReference>
<dbReference type="PRINTS" id="PR00598">
    <property type="entry name" value="HTHMARR"/>
</dbReference>
<dbReference type="InterPro" id="IPR036390">
    <property type="entry name" value="WH_DNA-bd_sf"/>
</dbReference>
<dbReference type="SMART" id="SM00347">
    <property type="entry name" value="HTH_MARR"/>
    <property type="match status" value="1"/>
</dbReference>
<evidence type="ECO:0000259" key="1">
    <source>
        <dbReference type="PROSITE" id="PS50995"/>
    </source>
</evidence>
<dbReference type="PANTHER" id="PTHR33164">
    <property type="entry name" value="TRANSCRIPTIONAL REGULATOR, MARR FAMILY"/>
    <property type="match status" value="1"/>
</dbReference>